<proteinExistence type="predicted"/>
<gene>
    <name evidence="1" type="ORF">METZ01_LOCUS485148</name>
</gene>
<sequence length="240" mass="24495">AAVKAEEDAVVAADKKAAEDAARAAGKTEEEIAAAADAVAAAAAAEKEAEKKSLEKAGEKEVATFAADIFTKLEDVVDLTETATEIGTDAGFGEVLKNADKADKLVTVVKAAKGVSTADDSLAAVLKSADKAAQMEEVVASENLKKQEVQAKLEAAEAGSGGDVEAIKLEIQLAAEASEKKAKALFKVVKKVDDNQEEVKAAPATPVVGEETPAVVALDADDIFGSLGDVVTLTETATNV</sequence>
<feature type="non-terminal residue" evidence="1">
    <location>
        <position position="1"/>
    </location>
</feature>
<evidence type="ECO:0000313" key="1">
    <source>
        <dbReference type="EMBL" id="SVE32294.1"/>
    </source>
</evidence>
<feature type="non-terminal residue" evidence="1">
    <location>
        <position position="240"/>
    </location>
</feature>
<protein>
    <submittedName>
        <fullName evidence="1">Uncharacterized protein</fullName>
    </submittedName>
</protein>
<reference evidence="1" key="1">
    <citation type="submission" date="2018-05" db="EMBL/GenBank/DDBJ databases">
        <authorList>
            <person name="Lanie J.A."/>
            <person name="Ng W.-L."/>
            <person name="Kazmierczak K.M."/>
            <person name="Andrzejewski T.M."/>
            <person name="Davidsen T.M."/>
            <person name="Wayne K.J."/>
            <person name="Tettelin H."/>
            <person name="Glass J.I."/>
            <person name="Rusch D."/>
            <person name="Podicherti R."/>
            <person name="Tsui H.-C.T."/>
            <person name="Winkler M.E."/>
        </authorList>
    </citation>
    <scope>NUCLEOTIDE SEQUENCE</scope>
</reference>
<accession>A0A383CJJ1</accession>
<dbReference type="EMBL" id="UINC01209322">
    <property type="protein sequence ID" value="SVE32294.1"/>
    <property type="molecule type" value="Genomic_DNA"/>
</dbReference>
<organism evidence="1">
    <name type="scientific">marine metagenome</name>
    <dbReference type="NCBI Taxonomy" id="408172"/>
    <lineage>
        <taxon>unclassified sequences</taxon>
        <taxon>metagenomes</taxon>
        <taxon>ecological metagenomes</taxon>
    </lineage>
</organism>
<name>A0A383CJJ1_9ZZZZ</name>
<dbReference type="AlphaFoldDB" id="A0A383CJJ1"/>